<dbReference type="Proteomes" id="UP001178461">
    <property type="component" value="Chromosome 2"/>
</dbReference>
<organism evidence="1 2">
    <name type="scientific">Podarcis lilfordi</name>
    <name type="common">Lilford's wall lizard</name>
    <dbReference type="NCBI Taxonomy" id="74358"/>
    <lineage>
        <taxon>Eukaryota</taxon>
        <taxon>Metazoa</taxon>
        <taxon>Chordata</taxon>
        <taxon>Craniata</taxon>
        <taxon>Vertebrata</taxon>
        <taxon>Euteleostomi</taxon>
        <taxon>Lepidosauria</taxon>
        <taxon>Squamata</taxon>
        <taxon>Bifurcata</taxon>
        <taxon>Unidentata</taxon>
        <taxon>Episquamata</taxon>
        <taxon>Laterata</taxon>
        <taxon>Lacertibaenia</taxon>
        <taxon>Lacertidae</taxon>
        <taxon>Podarcis</taxon>
    </lineage>
</organism>
<gene>
    <name evidence="1" type="ORF">PODLI_1B005668</name>
</gene>
<keyword evidence="2" id="KW-1185">Reference proteome</keyword>
<reference evidence="1" key="1">
    <citation type="submission" date="2022-12" db="EMBL/GenBank/DDBJ databases">
        <authorList>
            <person name="Alioto T."/>
            <person name="Alioto T."/>
            <person name="Gomez Garrido J."/>
        </authorList>
    </citation>
    <scope>NUCLEOTIDE SEQUENCE</scope>
</reference>
<evidence type="ECO:0000313" key="1">
    <source>
        <dbReference type="EMBL" id="CAI5768494.1"/>
    </source>
</evidence>
<dbReference type="AlphaFoldDB" id="A0AA35K0H8"/>
<dbReference type="EMBL" id="OX395127">
    <property type="protein sequence ID" value="CAI5768494.1"/>
    <property type="molecule type" value="Genomic_DNA"/>
</dbReference>
<name>A0AA35K0H8_9SAUR</name>
<evidence type="ECO:0000313" key="2">
    <source>
        <dbReference type="Proteomes" id="UP001178461"/>
    </source>
</evidence>
<sequence length="80" mass="8715">MHVSPLQPATLGGVWDAVKKSSASLSLRTSASLLIDAEGGRREGNARLRQMVSRAGESRTPSFSSPNRIIRLIEEMRSVH</sequence>
<accession>A0AA35K0H8</accession>
<protein>
    <submittedName>
        <fullName evidence="1">Uncharacterized protein</fullName>
    </submittedName>
</protein>
<proteinExistence type="predicted"/>